<feature type="transmembrane region" description="Helical" evidence="5">
    <location>
        <begin position="371"/>
        <end position="391"/>
    </location>
</feature>
<dbReference type="GO" id="GO:0022857">
    <property type="term" value="F:transmembrane transporter activity"/>
    <property type="evidence" value="ECO:0007669"/>
    <property type="project" value="InterPro"/>
</dbReference>
<evidence type="ECO:0000313" key="6">
    <source>
        <dbReference type="EMBL" id="PWI56951.1"/>
    </source>
</evidence>
<feature type="transmembrane region" description="Helical" evidence="5">
    <location>
        <begin position="346"/>
        <end position="365"/>
    </location>
</feature>
<dbReference type="PANTHER" id="PTHR47704:SF1">
    <property type="entry name" value="POTASSIUM TRANSPORTER KIMA"/>
    <property type="match status" value="1"/>
</dbReference>
<sequence>MFSNVKRLLIGPPKKLQQLREERLSKLKALPILSSDALSSVAYGYQAALSEIAFIGVAGLWIGLPIAAVIVLLLIALILSYLQVIRAYPNGGGAYAVASDQFGPIAGLVAGAALLIDYTLTVAVSVSSGIAAITTAYPSLLPWTVPLCVLAIFGIMIMNLRGLNESASIFMWPTYLFIFSIFTLEIVGFVHLSHAGWHYAQTPPFGVIPKEISVLLILRAFASGCSALTGIEAISNATPQFREPTIRNAQKTLLWLGLLLGLMFAGTSYLTYMKGLQVNPNFTLLGMLAQSYFHTGFFFYFIQFTTFAVLILAANTSYSGFPLLAALMARDRFMPRMFELRGDRLGYSNGIIVLSILAIILIVAFNGQTDALIPLYAIGVFLSFTLAQTGLVKRWMKTKPPGWLWRSAINSFGAILSAIVTVVFAVAKFSQGAWIVLVILPLIIYFGVKVRRHYQTIADDLRINITQVKPSPHKTIVIVPIAGINRVVAGTLSYALSVSDQVIAFYVGFDDEAIERMEEKWKQWNTGIRLVTARSQYRSIVRPLMRFLNTVENWEGAPDHIVVAIPQFVTRKWWHNMLHNQTSIMLRTILLYRKDIVVTTVPYHLSD</sequence>
<evidence type="ECO:0000256" key="3">
    <source>
        <dbReference type="ARBA" id="ARBA00022989"/>
    </source>
</evidence>
<evidence type="ECO:0000256" key="1">
    <source>
        <dbReference type="ARBA" id="ARBA00004141"/>
    </source>
</evidence>
<proteinExistence type="predicted"/>
<evidence type="ECO:0000256" key="5">
    <source>
        <dbReference type="SAM" id="Phobius"/>
    </source>
</evidence>
<dbReference type="Proteomes" id="UP000245380">
    <property type="component" value="Unassembled WGS sequence"/>
</dbReference>
<name>A0A2U3D6R2_SULT2</name>
<feature type="transmembrane region" description="Helical" evidence="5">
    <location>
        <begin position="52"/>
        <end position="82"/>
    </location>
</feature>
<comment type="subcellular location">
    <subcellularLocation>
        <location evidence="1">Membrane</location>
        <topology evidence="1">Multi-pass membrane protein</topology>
    </subcellularLocation>
</comment>
<keyword evidence="3 5" id="KW-1133">Transmembrane helix</keyword>
<dbReference type="EMBL" id="MPDK01000022">
    <property type="protein sequence ID" value="PWI56951.1"/>
    <property type="molecule type" value="Genomic_DNA"/>
</dbReference>
<feature type="transmembrane region" description="Helical" evidence="5">
    <location>
        <begin position="252"/>
        <end position="272"/>
    </location>
</feature>
<dbReference type="Pfam" id="PF13520">
    <property type="entry name" value="AA_permease_2"/>
    <property type="match status" value="1"/>
</dbReference>
<dbReference type="PANTHER" id="PTHR47704">
    <property type="entry name" value="POTASSIUM TRANSPORTER KIMA"/>
    <property type="match status" value="1"/>
</dbReference>
<protein>
    <recommendedName>
        <fullName evidence="8">Amino acid permease</fullName>
    </recommendedName>
</protein>
<feature type="transmembrane region" description="Helical" evidence="5">
    <location>
        <begin position="102"/>
        <end position="120"/>
    </location>
</feature>
<keyword evidence="7" id="KW-1185">Reference proteome</keyword>
<feature type="transmembrane region" description="Helical" evidence="5">
    <location>
        <begin position="292"/>
        <end position="325"/>
    </location>
</feature>
<accession>A0A2U3D6R2</accession>
<feature type="transmembrane region" description="Helical" evidence="5">
    <location>
        <begin position="432"/>
        <end position="448"/>
    </location>
</feature>
<dbReference type="InterPro" id="IPR053153">
    <property type="entry name" value="APC_K+_Transporter"/>
</dbReference>
<keyword evidence="4 5" id="KW-0472">Membrane</keyword>
<dbReference type="OrthoDB" id="9759676at2"/>
<comment type="caution">
    <text evidence="6">The sequence shown here is derived from an EMBL/GenBank/DDBJ whole genome shotgun (WGS) entry which is preliminary data.</text>
</comment>
<feature type="transmembrane region" description="Helical" evidence="5">
    <location>
        <begin position="403"/>
        <end position="426"/>
    </location>
</feature>
<feature type="transmembrane region" description="Helical" evidence="5">
    <location>
        <begin position="172"/>
        <end position="192"/>
    </location>
</feature>
<evidence type="ECO:0000313" key="7">
    <source>
        <dbReference type="Proteomes" id="UP000245380"/>
    </source>
</evidence>
<keyword evidence="2 5" id="KW-0812">Transmembrane</keyword>
<feature type="transmembrane region" description="Helical" evidence="5">
    <location>
        <begin position="212"/>
        <end position="231"/>
    </location>
</feature>
<dbReference type="GO" id="GO:0016020">
    <property type="term" value="C:membrane"/>
    <property type="evidence" value="ECO:0007669"/>
    <property type="project" value="UniProtKB-SubCell"/>
</dbReference>
<dbReference type="Gene3D" id="1.20.1740.10">
    <property type="entry name" value="Amino acid/polyamine transporter I"/>
    <property type="match status" value="1"/>
</dbReference>
<evidence type="ECO:0000256" key="4">
    <source>
        <dbReference type="ARBA" id="ARBA00023136"/>
    </source>
</evidence>
<dbReference type="AlphaFoldDB" id="A0A2U3D6R2"/>
<organism evidence="6 7">
    <name type="scientific">Sulfoacidibacillus thermotolerans</name>
    <name type="common">Acidibacillus sulfuroxidans</name>
    <dbReference type="NCBI Taxonomy" id="1765684"/>
    <lineage>
        <taxon>Bacteria</taxon>
        <taxon>Bacillati</taxon>
        <taxon>Bacillota</taxon>
        <taxon>Bacilli</taxon>
        <taxon>Bacillales</taxon>
        <taxon>Alicyclobacillaceae</taxon>
        <taxon>Sulfoacidibacillus</taxon>
    </lineage>
</organism>
<dbReference type="InterPro" id="IPR002293">
    <property type="entry name" value="AA/rel_permease1"/>
</dbReference>
<evidence type="ECO:0000256" key="2">
    <source>
        <dbReference type="ARBA" id="ARBA00022692"/>
    </source>
</evidence>
<feature type="transmembrane region" description="Helical" evidence="5">
    <location>
        <begin position="140"/>
        <end position="160"/>
    </location>
</feature>
<reference evidence="6 7" key="1">
    <citation type="submission" date="2016-11" db="EMBL/GenBank/DDBJ databases">
        <title>Comparative genomics of Acidibacillus ferroxidans species.</title>
        <authorList>
            <person name="Oliveira G."/>
            <person name="Nunes G."/>
            <person name="Oliveira R."/>
            <person name="Araujo F."/>
            <person name="Salim A."/>
            <person name="Scholte L."/>
            <person name="Morais D."/>
            <person name="Nancucheo I."/>
            <person name="Johnson D.B."/>
            <person name="Grail B."/>
            <person name="Bittencourt J."/>
            <person name="Valadares R."/>
        </authorList>
    </citation>
    <scope>NUCLEOTIDE SEQUENCE [LARGE SCALE GENOMIC DNA]</scope>
    <source>
        <strain evidence="6 7">Y002</strain>
    </source>
</reference>
<gene>
    <name evidence="6" type="ORF">BM613_11135</name>
</gene>
<evidence type="ECO:0008006" key="8">
    <source>
        <dbReference type="Google" id="ProtNLM"/>
    </source>
</evidence>